<dbReference type="AlphaFoldDB" id="A0AA38X7C3"/>
<evidence type="ECO:0000313" key="4">
    <source>
        <dbReference type="Proteomes" id="UP001172673"/>
    </source>
</evidence>
<evidence type="ECO:0000313" key="3">
    <source>
        <dbReference type="EMBL" id="KAJ9608195.1"/>
    </source>
</evidence>
<name>A0AA38X7C3_9EURO</name>
<evidence type="ECO:0000256" key="2">
    <source>
        <dbReference type="SAM" id="MobiDB-lite"/>
    </source>
</evidence>
<sequence>MSAGQGPSGQVPIIQGPGDPSQEAQGSSKQRPEVQASSEQTSEFQESSAPEQPSTMPDVRTRKLRELKATGTKLKEEVEALKSEAHTAREWIKDKPATLDTRETILENVKKLSPKIIPTGESVIQYRSSVNAILGRLELQATSTAAAKDTEEMRRSNRVNRKLARNCHRISQEMNAFYMEACITLSKFSDDWRAIEDARKQREEANLQELQRRMVRIFRRAGL</sequence>
<feature type="compositionally biased region" description="Low complexity" evidence="2">
    <location>
        <begin position="35"/>
        <end position="48"/>
    </location>
</feature>
<feature type="region of interest" description="Disordered" evidence="2">
    <location>
        <begin position="1"/>
        <end position="61"/>
    </location>
</feature>
<evidence type="ECO:0000256" key="1">
    <source>
        <dbReference type="SAM" id="Coils"/>
    </source>
</evidence>
<keyword evidence="4" id="KW-1185">Reference proteome</keyword>
<proteinExistence type="predicted"/>
<reference evidence="3" key="1">
    <citation type="submission" date="2022-10" db="EMBL/GenBank/DDBJ databases">
        <title>Culturing micro-colonial fungi from biological soil crusts in the Mojave desert and describing Neophaeococcomyces mojavensis, and introducing the new genera and species Taxawa tesnikishii.</title>
        <authorList>
            <person name="Kurbessoian T."/>
            <person name="Stajich J.E."/>
        </authorList>
    </citation>
    <scope>NUCLEOTIDE SEQUENCE</scope>
    <source>
        <strain evidence="3">TK_41</strain>
    </source>
</reference>
<dbReference type="EMBL" id="JAPDRK010000010">
    <property type="protein sequence ID" value="KAJ9608195.1"/>
    <property type="molecule type" value="Genomic_DNA"/>
</dbReference>
<protein>
    <submittedName>
        <fullName evidence="3">Uncharacterized protein</fullName>
    </submittedName>
</protein>
<organism evidence="3 4">
    <name type="scientific">Cladophialophora chaetospira</name>
    <dbReference type="NCBI Taxonomy" id="386627"/>
    <lineage>
        <taxon>Eukaryota</taxon>
        <taxon>Fungi</taxon>
        <taxon>Dikarya</taxon>
        <taxon>Ascomycota</taxon>
        <taxon>Pezizomycotina</taxon>
        <taxon>Eurotiomycetes</taxon>
        <taxon>Chaetothyriomycetidae</taxon>
        <taxon>Chaetothyriales</taxon>
        <taxon>Herpotrichiellaceae</taxon>
        <taxon>Cladophialophora</taxon>
    </lineage>
</organism>
<gene>
    <name evidence="3" type="ORF">H2200_007183</name>
</gene>
<comment type="caution">
    <text evidence="3">The sequence shown here is derived from an EMBL/GenBank/DDBJ whole genome shotgun (WGS) entry which is preliminary data.</text>
</comment>
<accession>A0AA38X7C3</accession>
<feature type="coiled-coil region" evidence="1">
    <location>
        <begin position="193"/>
        <end position="220"/>
    </location>
</feature>
<keyword evidence="1" id="KW-0175">Coiled coil</keyword>
<dbReference type="Proteomes" id="UP001172673">
    <property type="component" value="Unassembled WGS sequence"/>
</dbReference>